<dbReference type="AlphaFoldDB" id="A0A1E3NIG6"/>
<gene>
    <name evidence="2" type="ORF">PICMEDRAFT_12375</name>
</gene>
<dbReference type="SUPFAM" id="SSF48065">
    <property type="entry name" value="DBL homology domain (DH-domain)"/>
    <property type="match status" value="1"/>
</dbReference>
<dbReference type="EMBL" id="KV454004">
    <property type="protein sequence ID" value="ODQ45932.1"/>
    <property type="molecule type" value="Genomic_DNA"/>
</dbReference>
<evidence type="ECO:0000313" key="2">
    <source>
        <dbReference type="EMBL" id="ODQ45932.1"/>
    </source>
</evidence>
<protein>
    <recommendedName>
        <fullName evidence="1">DH domain-containing protein</fullName>
    </recommendedName>
</protein>
<sequence length="604" mass="70255">MQSRYYDTSSSIYPDDRRTQFYNNLYKTPSPLSPVGSNWSSSSEDFSDDVYRPYVTPPSPFEKSTQYNSNKVTAVNPYAQSLWYSFRGNDGSEIEKYKKVTTEKLMPSLMEKSSENLQLGTGRVSGNYSMGSIRSQSRSHREQRFTATSSEEQILEPLNNPPPYELISIQSIIVKKLKLLLEISNKFDKFVDENNVLINSKIKLFLFSNIKTLLIIHHKFLDTILNRDGKIDLEELLYDHLQRLYHVYPSYLCYNIIRVEFVRRILDTPKFNPFVKSSEALQSGDYFFSSTDNDSHCSKEKKFHNLLVSPSVDFERFLRYLDDYIGKSSPRIGVLISKFLGHYENLQQKHLDVDANEPLYLEIPQEWKASHKMNWKEISGMTIDRQLVHYLRWQIKSQYQRYCKIMKLMRCQVEQISKISVLNNHISKGFVRLQSDLPHTARNVGTKYQKHLGKVDVENKRIYCIVEEFGKFINSESLKSADQIMVNVLAAIKKLNGQGNQGNGNCSVEKVFRVHQLKVLFEESMYLVFAKFVVFVRRYLRIKKESFAHSGMSVVPVESIVSGFQRSRLQQQESVQRQEAQLAVYNQELGHACAKGRLLKRFFA</sequence>
<dbReference type="InterPro" id="IPR000219">
    <property type="entry name" value="DH_dom"/>
</dbReference>
<evidence type="ECO:0000259" key="1">
    <source>
        <dbReference type="PROSITE" id="PS50010"/>
    </source>
</evidence>
<proteinExistence type="predicted"/>
<name>A0A1E3NIG6_9ASCO</name>
<reference evidence="2 3" key="1">
    <citation type="journal article" date="2016" name="Proc. Natl. Acad. Sci. U.S.A.">
        <title>Comparative genomics of biotechnologically important yeasts.</title>
        <authorList>
            <person name="Riley R."/>
            <person name="Haridas S."/>
            <person name="Wolfe K.H."/>
            <person name="Lopes M.R."/>
            <person name="Hittinger C.T."/>
            <person name="Goeker M."/>
            <person name="Salamov A.A."/>
            <person name="Wisecaver J.H."/>
            <person name="Long T.M."/>
            <person name="Calvey C.H."/>
            <person name="Aerts A.L."/>
            <person name="Barry K.W."/>
            <person name="Choi C."/>
            <person name="Clum A."/>
            <person name="Coughlan A.Y."/>
            <person name="Deshpande S."/>
            <person name="Douglass A.P."/>
            <person name="Hanson S.J."/>
            <person name="Klenk H.-P."/>
            <person name="LaButti K.M."/>
            <person name="Lapidus A."/>
            <person name="Lindquist E.A."/>
            <person name="Lipzen A.M."/>
            <person name="Meier-Kolthoff J.P."/>
            <person name="Ohm R.A."/>
            <person name="Otillar R.P."/>
            <person name="Pangilinan J.L."/>
            <person name="Peng Y."/>
            <person name="Rokas A."/>
            <person name="Rosa C.A."/>
            <person name="Scheuner C."/>
            <person name="Sibirny A.A."/>
            <person name="Slot J.C."/>
            <person name="Stielow J.B."/>
            <person name="Sun H."/>
            <person name="Kurtzman C.P."/>
            <person name="Blackwell M."/>
            <person name="Grigoriev I.V."/>
            <person name="Jeffries T.W."/>
        </authorList>
    </citation>
    <scope>NUCLEOTIDE SEQUENCE [LARGE SCALE GENOMIC DNA]</scope>
    <source>
        <strain evidence="2 3">NRRL Y-2026</strain>
    </source>
</reference>
<dbReference type="InterPro" id="IPR035899">
    <property type="entry name" value="DBL_dom_sf"/>
</dbReference>
<dbReference type="RefSeq" id="XP_019017045.1">
    <property type="nucleotide sequence ID" value="XM_019159920.1"/>
</dbReference>
<dbReference type="OrthoDB" id="3997673at2759"/>
<dbReference type="GeneID" id="30176607"/>
<dbReference type="Proteomes" id="UP000094455">
    <property type="component" value="Unassembled WGS sequence"/>
</dbReference>
<evidence type="ECO:0000313" key="3">
    <source>
        <dbReference type="Proteomes" id="UP000094455"/>
    </source>
</evidence>
<dbReference type="PROSITE" id="PS50010">
    <property type="entry name" value="DH_2"/>
    <property type="match status" value="1"/>
</dbReference>
<accession>A0A1E3NIG6</accession>
<keyword evidence="3" id="KW-1185">Reference proteome</keyword>
<dbReference type="GO" id="GO:0005085">
    <property type="term" value="F:guanyl-nucleotide exchange factor activity"/>
    <property type="evidence" value="ECO:0007669"/>
    <property type="project" value="InterPro"/>
</dbReference>
<feature type="domain" description="DH" evidence="1">
    <location>
        <begin position="164"/>
        <end position="348"/>
    </location>
</feature>
<organism evidence="2 3">
    <name type="scientific">Pichia membranifaciens NRRL Y-2026</name>
    <dbReference type="NCBI Taxonomy" id="763406"/>
    <lineage>
        <taxon>Eukaryota</taxon>
        <taxon>Fungi</taxon>
        <taxon>Dikarya</taxon>
        <taxon>Ascomycota</taxon>
        <taxon>Saccharomycotina</taxon>
        <taxon>Pichiomycetes</taxon>
        <taxon>Pichiales</taxon>
        <taxon>Pichiaceae</taxon>
        <taxon>Pichia</taxon>
    </lineage>
</organism>